<keyword evidence="3" id="KW-1185">Reference proteome</keyword>
<evidence type="ECO:0000256" key="1">
    <source>
        <dbReference type="SAM" id="SignalP"/>
    </source>
</evidence>
<reference evidence="2" key="2">
    <citation type="submission" date="2013-10" db="EMBL/GenBank/DDBJ databases">
        <authorList>
            <person name="Aslett M."/>
        </authorList>
    </citation>
    <scope>NUCLEOTIDE SEQUENCE [LARGE SCALE GENOMIC DNA]</scope>
    <source>
        <strain evidence="2">Houghton</strain>
    </source>
</reference>
<accession>U6LJZ3</accession>
<protein>
    <recommendedName>
        <fullName evidence="4">Phosphatidylethanolamine-binding protein</fullName>
    </recommendedName>
</protein>
<dbReference type="Gene3D" id="3.90.280.10">
    <property type="entry name" value="PEBP-like"/>
    <property type="match status" value="1"/>
</dbReference>
<reference evidence="2" key="1">
    <citation type="submission" date="2013-10" db="EMBL/GenBank/DDBJ databases">
        <title>Genomic analysis of the causative agents of coccidiosis in chickens.</title>
        <authorList>
            <person name="Reid A.J."/>
            <person name="Blake D."/>
            <person name="Billington K."/>
            <person name="Browne H."/>
            <person name="Dunn M."/>
            <person name="Hung S."/>
            <person name="Kawahara F."/>
            <person name="Miranda-Saavedra D."/>
            <person name="Mourier T."/>
            <person name="Nagra H."/>
            <person name="Otto T.D."/>
            <person name="Rawlings N."/>
            <person name="Sanchez A."/>
            <person name="Sanders M."/>
            <person name="Subramaniam C."/>
            <person name="Tay Y."/>
            <person name="Dear P."/>
            <person name="Doerig C."/>
            <person name="Gruber A."/>
            <person name="Parkinson J."/>
            <person name="Shirley M."/>
            <person name="Wan K.L."/>
            <person name="Berriman M."/>
            <person name="Tomley F."/>
            <person name="Pain A."/>
        </authorList>
    </citation>
    <scope>NUCLEOTIDE SEQUENCE [LARGE SCALE GENOMIC DNA]</scope>
    <source>
        <strain evidence="2">Houghton</strain>
    </source>
</reference>
<dbReference type="InterPro" id="IPR036610">
    <property type="entry name" value="PEBP-like_sf"/>
</dbReference>
<dbReference type="VEuPathDB" id="ToxoDB:EBH_0053120"/>
<feature type="chain" id="PRO_5004674638" description="Phosphatidylethanolamine-binding protein" evidence="1">
    <location>
        <begin position="31"/>
        <end position="268"/>
    </location>
</feature>
<name>U6LJZ3_9EIME</name>
<feature type="signal peptide" evidence="1">
    <location>
        <begin position="1"/>
        <end position="30"/>
    </location>
</feature>
<keyword evidence="1" id="KW-0732">Signal</keyword>
<dbReference type="SUPFAM" id="SSF49777">
    <property type="entry name" value="PEBP-like"/>
    <property type="match status" value="1"/>
</dbReference>
<proteinExistence type="predicted"/>
<evidence type="ECO:0008006" key="4">
    <source>
        <dbReference type="Google" id="ProtNLM"/>
    </source>
</evidence>
<dbReference type="OrthoDB" id="347139at2759"/>
<dbReference type="Proteomes" id="UP000030750">
    <property type="component" value="Unassembled WGS sequence"/>
</dbReference>
<gene>
    <name evidence="2" type="ORF">EBH_0053120</name>
</gene>
<evidence type="ECO:0000313" key="3">
    <source>
        <dbReference type="Proteomes" id="UP000030750"/>
    </source>
</evidence>
<dbReference type="Pfam" id="PF01161">
    <property type="entry name" value="PBP"/>
    <property type="match status" value="1"/>
</dbReference>
<dbReference type="InterPro" id="IPR008914">
    <property type="entry name" value="PEBP"/>
</dbReference>
<dbReference type="AlphaFoldDB" id="U6LJZ3"/>
<sequence>MPSFPLTWKIPMVAVCAALLAMACAASVSGVTVRPTGVERLQMGRLEAFRASLGGQTPVEAAMEAEALSAEAEEPEAGETEFAQGLYGQQDSDEDDGYLAFLEEQLRESALAESAAPRHSVSCSVSFPDGYAASPVVEVRGEGTGHATATAVFFDENARSWLHGVHKGIRIPSSFRFGTEGEDADYAGIHPPRGTGKHAYTVVIYKGSLDSGPLLQSLRGTPWNNSKRAVGSLGAIESDLRRQNAGKPVEELCRCSVHVSYEDISREG</sequence>
<organism evidence="2 3">
    <name type="scientific">Eimeria brunetti</name>
    <dbReference type="NCBI Taxonomy" id="51314"/>
    <lineage>
        <taxon>Eukaryota</taxon>
        <taxon>Sar</taxon>
        <taxon>Alveolata</taxon>
        <taxon>Apicomplexa</taxon>
        <taxon>Conoidasida</taxon>
        <taxon>Coccidia</taxon>
        <taxon>Eucoccidiorida</taxon>
        <taxon>Eimeriorina</taxon>
        <taxon>Eimeriidae</taxon>
        <taxon>Eimeria</taxon>
    </lineage>
</organism>
<evidence type="ECO:0000313" key="2">
    <source>
        <dbReference type="EMBL" id="CDJ48879.1"/>
    </source>
</evidence>
<dbReference type="EMBL" id="HG711358">
    <property type="protein sequence ID" value="CDJ48879.1"/>
    <property type="molecule type" value="Genomic_DNA"/>
</dbReference>